<accession>A0A2M7FZX0</accession>
<dbReference type="InterPro" id="IPR058240">
    <property type="entry name" value="rSAM_sf"/>
</dbReference>
<dbReference type="PANTHER" id="PTHR43409:SF16">
    <property type="entry name" value="SLR0320 PROTEIN"/>
    <property type="match status" value="1"/>
</dbReference>
<dbReference type="InterPro" id="IPR034466">
    <property type="entry name" value="Methyltransferase_Class_B"/>
</dbReference>
<dbReference type="Gene3D" id="3.80.30.20">
    <property type="entry name" value="tm_1862 like domain"/>
    <property type="match status" value="1"/>
</dbReference>
<dbReference type="InterPro" id="IPR007197">
    <property type="entry name" value="rSAM"/>
</dbReference>
<dbReference type="Pfam" id="PF04055">
    <property type="entry name" value="Radical_SAM"/>
    <property type="match status" value="1"/>
</dbReference>
<comment type="caution">
    <text evidence="8">The sequence shown here is derived from an EMBL/GenBank/DDBJ whole genome shotgun (WGS) entry which is preliminary data.</text>
</comment>
<organism evidence="8 9">
    <name type="scientific">bacterium (Candidatus Blackallbacteria) CG17_big_fil_post_rev_8_21_14_2_50_48_46</name>
    <dbReference type="NCBI Taxonomy" id="2014261"/>
    <lineage>
        <taxon>Bacteria</taxon>
        <taxon>Candidatus Blackallbacteria</taxon>
    </lineage>
</organism>
<evidence type="ECO:0000256" key="2">
    <source>
        <dbReference type="ARBA" id="ARBA00022691"/>
    </source>
</evidence>
<dbReference type="InterPro" id="IPR006638">
    <property type="entry name" value="Elp3/MiaA/NifB-like_rSAM"/>
</dbReference>
<dbReference type="GO" id="GO:0046872">
    <property type="term" value="F:metal ion binding"/>
    <property type="evidence" value="ECO:0007669"/>
    <property type="project" value="UniProtKB-KW"/>
</dbReference>
<feature type="domain" description="Radical SAM core" evidence="7">
    <location>
        <begin position="178"/>
        <end position="398"/>
    </location>
</feature>
<dbReference type="PROSITE" id="PS51332">
    <property type="entry name" value="B12_BINDING"/>
    <property type="match status" value="1"/>
</dbReference>
<dbReference type="SUPFAM" id="SSF102114">
    <property type="entry name" value="Radical SAM enzymes"/>
    <property type="match status" value="1"/>
</dbReference>
<dbReference type="CDD" id="cd02068">
    <property type="entry name" value="radical_SAM_B12_BD"/>
    <property type="match status" value="1"/>
</dbReference>
<comment type="cofactor">
    <cofactor evidence="1">
        <name>[4Fe-4S] cluster</name>
        <dbReference type="ChEBI" id="CHEBI:49883"/>
    </cofactor>
</comment>
<reference evidence="8 9" key="1">
    <citation type="submission" date="2017-09" db="EMBL/GenBank/DDBJ databases">
        <title>Depth-based differentiation of microbial function through sediment-hosted aquifers and enrichment of novel symbionts in the deep terrestrial subsurface.</title>
        <authorList>
            <person name="Probst A.J."/>
            <person name="Ladd B."/>
            <person name="Jarett J.K."/>
            <person name="Geller-Mcgrath D.E."/>
            <person name="Sieber C.M."/>
            <person name="Emerson J.B."/>
            <person name="Anantharaman K."/>
            <person name="Thomas B.C."/>
            <person name="Malmstrom R."/>
            <person name="Stieglmeier M."/>
            <person name="Klingl A."/>
            <person name="Woyke T."/>
            <person name="Ryan C.M."/>
            <person name="Banfield J.F."/>
        </authorList>
    </citation>
    <scope>NUCLEOTIDE SEQUENCE [LARGE SCALE GENOMIC DNA]</scope>
    <source>
        <strain evidence="8">CG17_big_fil_post_rev_8_21_14_2_50_48_46</strain>
    </source>
</reference>
<evidence type="ECO:0000256" key="3">
    <source>
        <dbReference type="ARBA" id="ARBA00022723"/>
    </source>
</evidence>
<dbReference type="Proteomes" id="UP000231019">
    <property type="component" value="Unassembled WGS sequence"/>
</dbReference>
<dbReference type="EMBL" id="PFFQ01000054">
    <property type="protein sequence ID" value="PIW14990.1"/>
    <property type="molecule type" value="Genomic_DNA"/>
</dbReference>
<dbReference type="SFLD" id="SFLDG01123">
    <property type="entry name" value="methyltransferase_(Class_B)"/>
    <property type="match status" value="1"/>
</dbReference>
<keyword evidence="3" id="KW-0479">Metal-binding</keyword>
<keyword evidence="5" id="KW-0411">Iron-sulfur</keyword>
<dbReference type="PROSITE" id="PS51918">
    <property type="entry name" value="RADICAL_SAM"/>
    <property type="match status" value="1"/>
</dbReference>
<dbReference type="GO" id="GO:0031419">
    <property type="term" value="F:cobalamin binding"/>
    <property type="evidence" value="ECO:0007669"/>
    <property type="project" value="InterPro"/>
</dbReference>
<feature type="domain" description="B12-binding" evidence="6">
    <location>
        <begin position="1"/>
        <end position="129"/>
    </location>
</feature>
<evidence type="ECO:0000259" key="7">
    <source>
        <dbReference type="PROSITE" id="PS51918"/>
    </source>
</evidence>
<evidence type="ECO:0000256" key="4">
    <source>
        <dbReference type="ARBA" id="ARBA00023004"/>
    </source>
</evidence>
<dbReference type="Pfam" id="PF02310">
    <property type="entry name" value="B12-binding"/>
    <property type="match status" value="1"/>
</dbReference>
<evidence type="ECO:0000256" key="1">
    <source>
        <dbReference type="ARBA" id="ARBA00001966"/>
    </source>
</evidence>
<dbReference type="SMART" id="SM00729">
    <property type="entry name" value="Elp3"/>
    <property type="match status" value="1"/>
</dbReference>
<evidence type="ECO:0000313" key="9">
    <source>
        <dbReference type="Proteomes" id="UP000231019"/>
    </source>
</evidence>
<name>A0A2M7FZX0_9BACT</name>
<dbReference type="GO" id="GO:0005829">
    <property type="term" value="C:cytosol"/>
    <property type="evidence" value="ECO:0007669"/>
    <property type="project" value="TreeGrafter"/>
</dbReference>
<dbReference type="PANTHER" id="PTHR43409">
    <property type="entry name" value="ANAEROBIC MAGNESIUM-PROTOPORPHYRIN IX MONOMETHYL ESTER CYCLASE-RELATED"/>
    <property type="match status" value="1"/>
</dbReference>
<dbReference type="Gene3D" id="3.40.50.280">
    <property type="entry name" value="Cobalamin-binding domain"/>
    <property type="match status" value="1"/>
</dbReference>
<keyword evidence="4" id="KW-0408">Iron</keyword>
<dbReference type="AlphaFoldDB" id="A0A2M7FZX0"/>
<dbReference type="InterPro" id="IPR023404">
    <property type="entry name" value="rSAM_horseshoe"/>
</dbReference>
<evidence type="ECO:0000313" key="8">
    <source>
        <dbReference type="EMBL" id="PIW14990.1"/>
    </source>
</evidence>
<dbReference type="GO" id="GO:0003824">
    <property type="term" value="F:catalytic activity"/>
    <property type="evidence" value="ECO:0007669"/>
    <property type="project" value="InterPro"/>
</dbReference>
<evidence type="ECO:0000259" key="6">
    <source>
        <dbReference type="PROSITE" id="PS51332"/>
    </source>
</evidence>
<proteinExistence type="predicted"/>
<dbReference type="SFLD" id="SFLDG01082">
    <property type="entry name" value="B12-binding_domain_containing"/>
    <property type="match status" value="1"/>
</dbReference>
<dbReference type="SFLD" id="SFLDS00029">
    <property type="entry name" value="Radical_SAM"/>
    <property type="match status" value="1"/>
</dbReference>
<sequence>MIRIGFLYVDDFYQPRSQRVGSLGLASIAAWLEQEISGIETQIGLCAGDIIAFEPDLVGISAYTETLPAALAEARKIKAWRDLPIVLGGPHIATNAYDLHPEIDIGVVGEGEEAMESIVRAFQANQLHPAHLKTIPGLSFHENGKIVNTGRCPPIQNLDRLAHPNRAKMFAPLATHFPDFKPLFHVHTARGCPYRCTFCSAPLVNPSWRFHSPEWVVEELESIAKHYPDCDQITLSDDLFTLKKSRLEALVKAIRAAGLHKRFFFLCSSRSNTLSPEICRLLVDMNMLLISFGMESGSDRLIKQLKGVGTSHADYQRVLELCQCHGLYAHGNLIIGDQHEEVSDLKATWDLLAQGHDLFATAYVTHMTPFPGTRVWEQALEAQRFDPQSLDYRQLNLEFDPQDTVLLSTHYSREFYTEAHQKFKNLSEGISARFTEESGLLKDLLSQERWVLPEMISELLAEEGWEFTELLSPFESVLNRQAGIHPLESKSLLSPSESKPLLLNHYLETLKDPGQFLAELPARPLISIDYHMGNYYHLLLLLLGKWQEGVWGGRQRLFLRHFTLKTLVQLFESNAYQLKKSKAMKFRLTLPDGPIKLLRQYLPVPEPETFAWITLWQPIK</sequence>
<evidence type="ECO:0000256" key="5">
    <source>
        <dbReference type="ARBA" id="ARBA00023014"/>
    </source>
</evidence>
<dbReference type="InterPro" id="IPR051198">
    <property type="entry name" value="BchE-like"/>
</dbReference>
<dbReference type="GO" id="GO:0051539">
    <property type="term" value="F:4 iron, 4 sulfur cluster binding"/>
    <property type="evidence" value="ECO:0007669"/>
    <property type="project" value="UniProtKB-KW"/>
</dbReference>
<protein>
    <submittedName>
        <fullName evidence="8">Uncharacterized protein</fullName>
    </submittedName>
</protein>
<dbReference type="CDD" id="cd01335">
    <property type="entry name" value="Radical_SAM"/>
    <property type="match status" value="1"/>
</dbReference>
<gene>
    <name evidence="8" type="ORF">COW36_18870</name>
</gene>
<dbReference type="InterPro" id="IPR006158">
    <property type="entry name" value="Cobalamin-bd"/>
</dbReference>
<keyword evidence="2" id="KW-0949">S-adenosyl-L-methionine</keyword>